<dbReference type="RefSeq" id="WP_006062956.1">
    <property type="nucleotide sequence ID" value="NZ_KB290827.1"/>
</dbReference>
<proteinExistence type="predicted"/>
<dbReference type="Proteomes" id="UP000010445">
    <property type="component" value="Unassembled WGS sequence"/>
</dbReference>
<evidence type="ECO:0000313" key="3">
    <source>
        <dbReference type="Proteomes" id="UP000010445"/>
    </source>
</evidence>
<dbReference type="InterPro" id="IPR000801">
    <property type="entry name" value="Esterase-like"/>
</dbReference>
<organism evidence="2 3">
    <name type="scientific">Corynebacterium durum F0235</name>
    <dbReference type="NCBI Taxonomy" id="1035195"/>
    <lineage>
        <taxon>Bacteria</taxon>
        <taxon>Bacillati</taxon>
        <taxon>Actinomycetota</taxon>
        <taxon>Actinomycetes</taxon>
        <taxon>Mycobacteriales</taxon>
        <taxon>Corynebacteriaceae</taxon>
        <taxon>Corynebacterium</taxon>
    </lineage>
</organism>
<dbReference type="OrthoDB" id="4510758at2"/>
<evidence type="ECO:0000256" key="1">
    <source>
        <dbReference type="SAM" id="SignalP"/>
    </source>
</evidence>
<dbReference type="Gene3D" id="3.40.50.1820">
    <property type="entry name" value="alpha/beta hydrolase"/>
    <property type="match status" value="1"/>
</dbReference>
<dbReference type="EMBL" id="AMEM01000011">
    <property type="protein sequence ID" value="EKX91636.1"/>
    <property type="molecule type" value="Genomic_DNA"/>
</dbReference>
<accession>L1ML26</accession>
<keyword evidence="1" id="KW-0732">Signal</keyword>
<comment type="caution">
    <text evidence="2">The sequence shown here is derived from an EMBL/GenBank/DDBJ whole genome shotgun (WGS) entry which is preliminary data.</text>
</comment>
<feature type="signal peptide" evidence="1">
    <location>
        <begin position="1"/>
        <end position="27"/>
    </location>
</feature>
<dbReference type="eggNOG" id="COG0627">
    <property type="taxonomic scope" value="Bacteria"/>
</dbReference>
<dbReference type="HOGENOM" id="CLU_026624_0_0_11"/>
<keyword evidence="3" id="KW-1185">Reference proteome</keyword>
<protein>
    <submittedName>
        <fullName evidence="2">Putative esterase</fullName>
    </submittedName>
</protein>
<dbReference type="STRING" id="1035195.HMPREF9997_00710"/>
<dbReference type="SUPFAM" id="SSF53474">
    <property type="entry name" value="alpha/beta-Hydrolases"/>
    <property type="match status" value="1"/>
</dbReference>
<dbReference type="PATRIC" id="fig|1035195.3.peg.636"/>
<dbReference type="Pfam" id="PF00756">
    <property type="entry name" value="Esterase"/>
    <property type="match status" value="1"/>
</dbReference>
<reference evidence="2 3" key="1">
    <citation type="submission" date="2012-05" db="EMBL/GenBank/DDBJ databases">
        <authorList>
            <person name="Weinstock G."/>
            <person name="Sodergren E."/>
            <person name="Lobos E.A."/>
            <person name="Fulton L."/>
            <person name="Fulton R."/>
            <person name="Courtney L."/>
            <person name="Fronick C."/>
            <person name="O'Laughlin M."/>
            <person name="Godfrey J."/>
            <person name="Wilson R.M."/>
            <person name="Miner T."/>
            <person name="Farmer C."/>
            <person name="Delehaunty K."/>
            <person name="Cordes M."/>
            <person name="Minx P."/>
            <person name="Tomlinson C."/>
            <person name="Chen J."/>
            <person name="Wollam A."/>
            <person name="Pepin K.H."/>
            <person name="Bhonagiri V."/>
            <person name="Zhang X."/>
            <person name="Suruliraj S."/>
            <person name="Warren W."/>
            <person name="Mitreva M."/>
            <person name="Mardis E.R."/>
            <person name="Wilson R.K."/>
        </authorList>
    </citation>
    <scope>NUCLEOTIDE SEQUENCE [LARGE SCALE GENOMIC DNA]</scope>
    <source>
        <strain evidence="2 3">F0235</strain>
    </source>
</reference>
<dbReference type="AlphaFoldDB" id="L1ML26"/>
<sequence length="319" mass="33834">MVRRITTMLLAALTFIGAVATTPTASAQDGPHLVSTERIDAQFLRIHVYSPAHNAVIPNDILVPEGNAPRPTLYLLPGYYGGTDGLTWANTTDYRSFFRDKNVNVVSPIGGKGSLYSDWYQDDPILGRNKWTTYLTQELPSVIDREFNGTGRDAVAGLSMSGGPALDIAAHNPGRFKAAATYSGCPMSSGVVGSPLAAGLVLGTGGNIGNAWGPPWDPAWADHDPNAQPTRLRDVAVFVGSASGVPGEVDGNHYNVGLWGGPLVVEGAANACSEHFTNNARAAGVNVDRFYAPNGAHTWPLFEHQLRTSWRTIAPAIGA</sequence>
<feature type="chain" id="PRO_5003953625" evidence="1">
    <location>
        <begin position="28"/>
        <end position="319"/>
    </location>
</feature>
<dbReference type="InterPro" id="IPR029058">
    <property type="entry name" value="AB_hydrolase_fold"/>
</dbReference>
<name>L1ML26_9CORY</name>
<gene>
    <name evidence="2" type="ORF">HMPREF9997_00710</name>
</gene>
<evidence type="ECO:0000313" key="2">
    <source>
        <dbReference type="EMBL" id="EKX91636.1"/>
    </source>
</evidence>